<dbReference type="OrthoDB" id="329272at2759"/>
<feature type="domain" description="N-acetyltransferase" evidence="2">
    <location>
        <begin position="157"/>
        <end position="254"/>
    </location>
</feature>
<dbReference type="SUPFAM" id="SSF55729">
    <property type="entry name" value="Acyl-CoA N-acyltransferases (Nat)"/>
    <property type="match status" value="1"/>
</dbReference>
<dbReference type="Proteomes" id="UP001165122">
    <property type="component" value="Unassembled WGS sequence"/>
</dbReference>
<evidence type="ECO:0000256" key="1">
    <source>
        <dbReference type="SAM" id="Phobius"/>
    </source>
</evidence>
<feature type="transmembrane region" description="Helical" evidence="1">
    <location>
        <begin position="87"/>
        <end position="108"/>
    </location>
</feature>
<accession>A0A9W6ZYT6</accession>
<name>A0A9W6ZYT6_9STRA</name>
<comment type="caution">
    <text evidence="3">The sequence shown here is derived from an EMBL/GenBank/DDBJ whole genome shotgun (WGS) entry which is preliminary data.</text>
</comment>
<protein>
    <recommendedName>
        <fullName evidence="2">N-acetyltransferase domain-containing protein</fullName>
    </recommendedName>
</protein>
<feature type="transmembrane region" description="Helical" evidence="1">
    <location>
        <begin position="50"/>
        <end position="67"/>
    </location>
</feature>
<evidence type="ECO:0000259" key="2">
    <source>
        <dbReference type="PROSITE" id="PS51186"/>
    </source>
</evidence>
<dbReference type="CDD" id="cd04301">
    <property type="entry name" value="NAT_SF"/>
    <property type="match status" value="1"/>
</dbReference>
<dbReference type="InterPro" id="IPR000182">
    <property type="entry name" value="GNAT_dom"/>
</dbReference>
<keyword evidence="4" id="KW-1185">Reference proteome</keyword>
<dbReference type="AlphaFoldDB" id="A0A9W6ZYT6"/>
<proteinExistence type="predicted"/>
<evidence type="ECO:0000313" key="4">
    <source>
        <dbReference type="Proteomes" id="UP001165122"/>
    </source>
</evidence>
<dbReference type="GO" id="GO:0016747">
    <property type="term" value="F:acyltransferase activity, transferring groups other than amino-acyl groups"/>
    <property type="evidence" value="ECO:0007669"/>
    <property type="project" value="InterPro"/>
</dbReference>
<dbReference type="EMBL" id="BRXW01000492">
    <property type="protein sequence ID" value="GMH59812.1"/>
    <property type="molecule type" value="Genomic_DNA"/>
</dbReference>
<reference evidence="4" key="1">
    <citation type="journal article" date="2023" name="Commun. Biol.">
        <title>Genome analysis of Parmales, the sister group of diatoms, reveals the evolutionary specialization of diatoms from phago-mixotrophs to photoautotrophs.</title>
        <authorList>
            <person name="Ban H."/>
            <person name="Sato S."/>
            <person name="Yoshikawa S."/>
            <person name="Yamada K."/>
            <person name="Nakamura Y."/>
            <person name="Ichinomiya M."/>
            <person name="Sato N."/>
            <person name="Blanc-Mathieu R."/>
            <person name="Endo H."/>
            <person name="Kuwata A."/>
            <person name="Ogata H."/>
        </authorList>
    </citation>
    <scope>NUCLEOTIDE SEQUENCE [LARGE SCALE GENOMIC DNA]</scope>
    <source>
        <strain evidence="4">NIES 3700</strain>
    </source>
</reference>
<evidence type="ECO:0000313" key="3">
    <source>
        <dbReference type="EMBL" id="GMH59812.1"/>
    </source>
</evidence>
<dbReference type="Pfam" id="PF00583">
    <property type="entry name" value="Acetyltransf_1"/>
    <property type="match status" value="1"/>
</dbReference>
<keyword evidence="1" id="KW-0812">Transmembrane</keyword>
<dbReference type="PROSITE" id="PS51186">
    <property type="entry name" value="GNAT"/>
    <property type="match status" value="1"/>
</dbReference>
<keyword evidence="1" id="KW-1133">Transmembrane helix</keyword>
<gene>
    <name evidence="3" type="ORF">TrLO_g3450</name>
</gene>
<sequence>MCPPSTSPPPIPRALVKDSPNPLSNAAEDLAIHTLYCKVWRSNGATVSDGMFSQGGLMMFVVATVFLDSRFRETSSRQPKDQQNSLFVIRLLLSPLFAIVVSSLLLMARSKYAVEKYISDSKSAETMHFHINKSIQHGGSRMCYVVETKNPSTNHPTILGFIVVKFNSLLSKALCVVEYLVVDVQFRRKGIATALLHSAENYVKKLGASRLSISVVNIQKGACHFYASSGYTVQSNVIINSYGENELRMLKIFE</sequence>
<keyword evidence="1" id="KW-0472">Membrane</keyword>
<dbReference type="Gene3D" id="3.40.630.30">
    <property type="match status" value="1"/>
</dbReference>
<organism evidence="3 4">
    <name type="scientific">Triparma laevis f. longispina</name>
    <dbReference type="NCBI Taxonomy" id="1714387"/>
    <lineage>
        <taxon>Eukaryota</taxon>
        <taxon>Sar</taxon>
        <taxon>Stramenopiles</taxon>
        <taxon>Ochrophyta</taxon>
        <taxon>Bolidophyceae</taxon>
        <taxon>Parmales</taxon>
        <taxon>Triparmaceae</taxon>
        <taxon>Triparma</taxon>
    </lineage>
</organism>
<dbReference type="InterPro" id="IPR016181">
    <property type="entry name" value="Acyl_CoA_acyltransferase"/>
</dbReference>